<dbReference type="AlphaFoldDB" id="A0A0J9SJY1"/>
<organism evidence="2 3">
    <name type="scientific">Plasmodium vivax India VII</name>
    <dbReference type="NCBI Taxonomy" id="1077284"/>
    <lineage>
        <taxon>Eukaryota</taxon>
        <taxon>Sar</taxon>
        <taxon>Alveolata</taxon>
        <taxon>Apicomplexa</taxon>
        <taxon>Aconoidasida</taxon>
        <taxon>Haemosporida</taxon>
        <taxon>Plasmodiidae</taxon>
        <taxon>Plasmodium</taxon>
        <taxon>Plasmodium (Plasmodium)</taxon>
    </lineage>
</organism>
<dbReference type="OrthoDB" id="383593at2759"/>
<evidence type="ECO:0000256" key="1">
    <source>
        <dbReference type="SAM" id="MobiDB-lite"/>
    </source>
</evidence>
<proteinExistence type="predicted"/>
<reference evidence="2 3" key="1">
    <citation type="submission" date="2011-08" db="EMBL/GenBank/DDBJ databases">
        <title>The Genome Sequence of Plasmodium vivax India VII.</title>
        <authorList>
            <consortium name="The Broad Institute Genome Sequencing Platform"/>
            <consortium name="The Broad Institute Genome Sequencing Center for Infectious Disease"/>
            <person name="Neafsey D."/>
            <person name="Carlton J."/>
            <person name="Barnwell J."/>
            <person name="Collins W."/>
            <person name="Escalante A."/>
            <person name="Mullikin J."/>
            <person name="Saul A."/>
            <person name="Guigo R."/>
            <person name="Camara F."/>
            <person name="Young S.K."/>
            <person name="Zeng Q."/>
            <person name="Gargeya S."/>
            <person name="Fitzgerald M."/>
            <person name="Haas B."/>
            <person name="Abouelleil A."/>
            <person name="Alvarado L."/>
            <person name="Arachchi H.M."/>
            <person name="Berlin A."/>
            <person name="Brown A."/>
            <person name="Chapman S.B."/>
            <person name="Chen Z."/>
            <person name="Dunbar C."/>
            <person name="Freedman E."/>
            <person name="Gearin G."/>
            <person name="Gellesch M."/>
            <person name="Goldberg J."/>
            <person name="Griggs A."/>
            <person name="Gujja S."/>
            <person name="Heiman D."/>
            <person name="Howarth C."/>
            <person name="Larson L."/>
            <person name="Lui A."/>
            <person name="MacDonald P.J.P."/>
            <person name="Montmayeur A."/>
            <person name="Murphy C."/>
            <person name="Neiman D."/>
            <person name="Pearson M."/>
            <person name="Priest M."/>
            <person name="Roberts A."/>
            <person name="Saif S."/>
            <person name="Shea T."/>
            <person name="Shenoy N."/>
            <person name="Sisk P."/>
            <person name="Stolte C."/>
            <person name="Sykes S."/>
            <person name="Wortman J."/>
            <person name="Nusbaum C."/>
            <person name="Birren B."/>
        </authorList>
    </citation>
    <scope>NUCLEOTIDE SEQUENCE [LARGE SCALE GENOMIC DNA]</scope>
    <source>
        <strain evidence="2 3">India VII</strain>
    </source>
</reference>
<feature type="compositionally biased region" description="Polar residues" evidence="1">
    <location>
        <begin position="66"/>
        <end position="79"/>
    </location>
</feature>
<accession>A0A0J9SJY1</accession>
<dbReference type="EMBL" id="KQ234201">
    <property type="protein sequence ID" value="KMZ82332.1"/>
    <property type="molecule type" value="Genomic_DNA"/>
</dbReference>
<dbReference type="Proteomes" id="UP000053562">
    <property type="component" value="Unassembled WGS sequence"/>
</dbReference>
<feature type="compositionally biased region" description="Polar residues" evidence="1">
    <location>
        <begin position="553"/>
        <end position="568"/>
    </location>
</feature>
<gene>
    <name evidence="2" type="ORF">PVIIG_04446</name>
</gene>
<feature type="region of interest" description="Disordered" evidence="1">
    <location>
        <begin position="528"/>
        <end position="571"/>
    </location>
</feature>
<evidence type="ECO:0000313" key="2">
    <source>
        <dbReference type="EMBL" id="KMZ82332.1"/>
    </source>
</evidence>
<protein>
    <submittedName>
        <fullName evidence="2">Uncharacterized protein</fullName>
    </submittedName>
</protein>
<name>A0A0J9SJY1_PLAVI</name>
<feature type="region of interest" description="Disordered" evidence="1">
    <location>
        <begin position="1"/>
        <end position="79"/>
    </location>
</feature>
<feature type="region of interest" description="Disordered" evidence="1">
    <location>
        <begin position="116"/>
        <end position="140"/>
    </location>
</feature>
<sequence length="627" mass="69598">MKQFYRGENKSSSGGSSGRAKNAQSQDATSGVPLTGWEAKRPAPPQQPRGMPYREAKNGKGIPPSIASNSDNKTGSSRSCWSYASQQWNAPQKKHAHVGDRHDDALIAERRKAYTSMSTAAHRSNYASRADPRSNTESSSPRMCLVKRLNGNVEQIDMKDIHTAFPNYIPYERKDNNALLSSVFCPEEDAKQTQGKVGDISNLPVVYQNVELNLDLVKKCRQASTITNGKKKKKKTHICIYIYVCVKIKLPIGTPPASQTGKLTRVTPGEGIRKSFSRMGERSRVEAEVVAEVAAEVAAEKRNLSKVPTWKNAPAGESNFSSSGRSPIRRFQSAQRDATRQTSLLKPHVIPMLLKHSTNMILSQLKKMKGNQRIHTKGTTMKVKNTKQQEAQFEQRSFSKKQMDKQPTADGKMDQVVYPRYNSSSVKDCHQVVVGSNSGGSSPVGGKNGDLTLQGLLAKKTKVKSIEKEKYIEKVNAYKVVYQSHDFVSIYQNGGDRTIKDHCIDVSSLLCIPGYVGGYLCESNSTVNHSHANGKGNPQVEGEQEEDTKRRGSTASARSFTTHPQPEQGQLWIDPDVDLLNDDPILYHLRKAVNSSPTLNVDLQYLVLLNERLKNREPLGDSLWGWR</sequence>
<evidence type="ECO:0000313" key="3">
    <source>
        <dbReference type="Proteomes" id="UP000053562"/>
    </source>
</evidence>